<reference evidence="1" key="1">
    <citation type="journal article" date="2021" name="Proc. Natl. Acad. Sci. U.S.A.">
        <title>A Catalog of Tens of Thousands of Viruses from Human Metagenomes Reveals Hidden Associations with Chronic Diseases.</title>
        <authorList>
            <person name="Tisza M.J."/>
            <person name="Buck C.B."/>
        </authorList>
    </citation>
    <scope>NUCLEOTIDE SEQUENCE</scope>
    <source>
        <strain evidence="1">CtD4R19</strain>
    </source>
</reference>
<dbReference type="EMBL" id="BK014638">
    <property type="protein sequence ID" value="DAD65232.1"/>
    <property type="molecule type" value="Genomic_DNA"/>
</dbReference>
<organism evidence="1">
    <name type="scientific">Siphoviridae sp. ctD4R19</name>
    <dbReference type="NCBI Taxonomy" id="2823568"/>
    <lineage>
        <taxon>Viruses</taxon>
        <taxon>Duplodnaviria</taxon>
        <taxon>Heunggongvirae</taxon>
        <taxon>Uroviricota</taxon>
        <taxon>Caudoviricetes</taxon>
    </lineage>
</organism>
<proteinExistence type="predicted"/>
<dbReference type="InterPro" id="IPR046552">
    <property type="entry name" value="DUF6706"/>
</dbReference>
<sequence length="107" mass="12268">MNIGDYIKEKLAIWSVDLSMDRINAELTKINLSSSDEVRADTNLDLFFYNVIPDIMMQPSSISEGGYSVSFDKDVIRSYYNFLCGKLGKPNMLEQNNSIKDITSRWQ</sequence>
<accession>A0A8S5L634</accession>
<protein>
    <submittedName>
        <fullName evidence="1">Uncharacterized protein</fullName>
    </submittedName>
</protein>
<evidence type="ECO:0000313" key="1">
    <source>
        <dbReference type="EMBL" id="DAD65232.1"/>
    </source>
</evidence>
<dbReference type="Pfam" id="PF20449">
    <property type="entry name" value="DUF6706"/>
    <property type="match status" value="1"/>
</dbReference>
<name>A0A8S5L634_9CAUD</name>